<feature type="compositionally biased region" description="Basic and acidic residues" evidence="3">
    <location>
        <begin position="327"/>
        <end position="339"/>
    </location>
</feature>
<feature type="compositionally biased region" description="Polar residues" evidence="3">
    <location>
        <begin position="371"/>
        <end position="386"/>
    </location>
</feature>
<accession>A0A3N4KY05</accession>
<feature type="compositionally biased region" description="Polar residues" evidence="3">
    <location>
        <begin position="135"/>
        <end position="148"/>
    </location>
</feature>
<dbReference type="PROSITE" id="PS51253">
    <property type="entry name" value="HTH_CENPB"/>
    <property type="match status" value="1"/>
</dbReference>
<keyword evidence="1" id="KW-0238">DNA-binding</keyword>
<feature type="region of interest" description="Disordered" evidence="3">
    <location>
        <begin position="371"/>
        <end position="483"/>
    </location>
</feature>
<dbReference type="PANTHER" id="PTHR19303">
    <property type="entry name" value="TRANSPOSON"/>
    <property type="match status" value="1"/>
</dbReference>
<dbReference type="GO" id="GO:0003677">
    <property type="term" value="F:DNA binding"/>
    <property type="evidence" value="ECO:0007669"/>
    <property type="project" value="UniProtKB-KW"/>
</dbReference>
<name>A0A3N4KY05_9PEZI</name>
<dbReference type="Gene3D" id="1.10.10.60">
    <property type="entry name" value="Homeodomain-like"/>
    <property type="match status" value="2"/>
</dbReference>
<dbReference type="Pfam" id="PF04218">
    <property type="entry name" value="CENP-B_N"/>
    <property type="match status" value="1"/>
</dbReference>
<dbReference type="Pfam" id="PF03221">
    <property type="entry name" value="HTH_Tnp_Tc5"/>
    <property type="match status" value="1"/>
</dbReference>
<feature type="compositionally biased region" description="Basic residues" evidence="3">
    <location>
        <begin position="25"/>
        <end position="34"/>
    </location>
</feature>
<keyword evidence="6" id="KW-1185">Reference proteome</keyword>
<keyword evidence="2" id="KW-0539">Nucleus</keyword>
<dbReference type="InParanoid" id="A0A3N4KY05"/>
<feature type="compositionally biased region" description="Polar residues" evidence="3">
    <location>
        <begin position="441"/>
        <end position="452"/>
    </location>
</feature>
<dbReference type="InterPro" id="IPR009057">
    <property type="entry name" value="Homeodomain-like_sf"/>
</dbReference>
<protein>
    <submittedName>
        <fullName evidence="5">CenpB-DNA-bind-domain-containing protein</fullName>
    </submittedName>
</protein>
<evidence type="ECO:0000313" key="6">
    <source>
        <dbReference type="Proteomes" id="UP000277580"/>
    </source>
</evidence>
<dbReference type="InterPro" id="IPR007889">
    <property type="entry name" value="HTH_Psq"/>
</dbReference>
<dbReference type="EMBL" id="ML119113">
    <property type="protein sequence ID" value="RPB15426.1"/>
    <property type="molecule type" value="Genomic_DNA"/>
</dbReference>
<gene>
    <name evidence="5" type="ORF">P167DRAFT_571499</name>
</gene>
<evidence type="ECO:0000259" key="4">
    <source>
        <dbReference type="PROSITE" id="PS51253"/>
    </source>
</evidence>
<dbReference type="STRING" id="1392247.A0A3N4KY05"/>
<feature type="domain" description="HTH CENPB-type" evidence="4">
    <location>
        <begin position="203"/>
        <end position="277"/>
    </location>
</feature>
<feature type="region of interest" description="Disordered" evidence="3">
    <location>
        <begin position="119"/>
        <end position="150"/>
    </location>
</feature>
<feature type="compositionally biased region" description="Polar residues" evidence="3">
    <location>
        <begin position="461"/>
        <end position="475"/>
    </location>
</feature>
<dbReference type="GO" id="GO:0005634">
    <property type="term" value="C:nucleus"/>
    <property type="evidence" value="ECO:0007669"/>
    <property type="project" value="TreeGrafter"/>
</dbReference>
<evidence type="ECO:0000313" key="5">
    <source>
        <dbReference type="EMBL" id="RPB15426.1"/>
    </source>
</evidence>
<dbReference type="Proteomes" id="UP000277580">
    <property type="component" value="Unassembled WGS sequence"/>
</dbReference>
<dbReference type="InterPro" id="IPR050863">
    <property type="entry name" value="CenT-Element_Derived"/>
</dbReference>
<feature type="compositionally biased region" description="Basic residues" evidence="3">
    <location>
        <begin position="51"/>
        <end position="60"/>
    </location>
</feature>
<dbReference type="SUPFAM" id="SSF46689">
    <property type="entry name" value="Homeodomain-like"/>
    <property type="match status" value="2"/>
</dbReference>
<feature type="region of interest" description="Disordered" evidence="3">
    <location>
        <begin position="23"/>
        <end position="72"/>
    </location>
</feature>
<dbReference type="PANTHER" id="PTHR19303:SF70">
    <property type="entry name" value="HTH CENPB-TYPE DOMAIN-CONTAINING PROTEIN"/>
    <property type="match status" value="1"/>
</dbReference>
<proteinExistence type="predicted"/>
<dbReference type="OrthoDB" id="9909311at2759"/>
<organism evidence="5 6">
    <name type="scientific">Morchella conica CCBAS932</name>
    <dbReference type="NCBI Taxonomy" id="1392247"/>
    <lineage>
        <taxon>Eukaryota</taxon>
        <taxon>Fungi</taxon>
        <taxon>Dikarya</taxon>
        <taxon>Ascomycota</taxon>
        <taxon>Pezizomycotina</taxon>
        <taxon>Pezizomycetes</taxon>
        <taxon>Pezizales</taxon>
        <taxon>Morchellaceae</taxon>
        <taxon>Morchella</taxon>
    </lineage>
</organism>
<evidence type="ECO:0000256" key="2">
    <source>
        <dbReference type="ARBA" id="ARBA00023242"/>
    </source>
</evidence>
<dbReference type="InterPro" id="IPR006600">
    <property type="entry name" value="HTH_CenpB_DNA-bd_dom"/>
</dbReference>
<evidence type="ECO:0000256" key="3">
    <source>
        <dbReference type="SAM" id="MobiDB-lite"/>
    </source>
</evidence>
<feature type="region of interest" description="Disordered" evidence="3">
    <location>
        <begin position="294"/>
        <end position="343"/>
    </location>
</feature>
<feature type="compositionally biased region" description="Low complexity" evidence="3">
    <location>
        <begin position="35"/>
        <end position="50"/>
    </location>
</feature>
<sequence>MDGVHNPHDDFVNSQWVEIGMQQHQQHHNHHGQQHQHQQQQQQPAPIHPQQQHHQHHQHHPSHDFGAYGFVESPGFVPQDQQFRLQAPPVPIAPNYLGLSHWGQNMVPPAASHAQFMPSPAIAPPPGSAPLPNSVSAHTTQSTSSPRRTLTDADRRRMCIFHEEHPNVKQTEIGAMFGVERSTVSKVLRQKEKYLFPDDGSRSPVKRSKGKFPDIERALAVWAKNTRKQGVALTDMMIREKAKFFASSVGISDSQFKANSAGWLEKFKHKNNLHANGRGRSESDVTGAGRAASIGLLGSPRQGHARTESTPMFKQEGVGPLGSPLMRESKSTDSNHTESPESYMEFGGFKHQMQTPGSASTATSMSSMFTDTGSSFTGPASPTSPFFSPDARGERLTSPGYPPHVRIPGVQRPRSQTFHGLDSTYISPPPSSEPLTPKMIGQTSLQPSSLASPQDMPHDTPASSHTTISGQSAPQTPMGPPSREDACRALEVVMSFMRQQPVGSMYSDDYVLVGKLLGRIGLDGGPIDENHAGFPGIAP</sequence>
<evidence type="ECO:0000256" key="1">
    <source>
        <dbReference type="ARBA" id="ARBA00023125"/>
    </source>
</evidence>
<dbReference type="AlphaFoldDB" id="A0A3N4KY05"/>
<reference evidence="5 6" key="1">
    <citation type="journal article" date="2018" name="Nat. Ecol. Evol.">
        <title>Pezizomycetes genomes reveal the molecular basis of ectomycorrhizal truffle lifestyle.</title>
        <authorList>
            <person name="Murat C."/>
            <person name="Payen T."/>
            <person name="Noel B."/>
            <person name="Kuo A."/>
            <person name="Morin E."/>
            <person name="Chen J."/>
            <person name="Kohler A."/>
            <person name="Krizsan K."/>
            <person name="Balestrini R."/>
            <person name="Da Silva C."/>
            <person name="Montanini B."/>
            <person name="Hainaut M."/>
            <person name="Levati E."/>
            <person name="Barry K.W."/>
            <person name="Belfiori B."/>
            <person name="Cichocki N."/>
            <person name="Clum A."/>
            <person name="Dockter R.B."/>
            <person name="Fauchery L."/>
            <person name="Guy J."/>
            <person name="Iotti M."/>
            <person name="Le Tacon F."/>
            <person name="Lindquist E.A."/>
            <person name="Lipzen A."/>
            <person name="Malagnac F."/>
            <person name="Mello A."/>
            <person name="Molinier V."/>
            <person name="Miyauchi S."/>
            <person name="Poulain J."/>
            <person name="Riccioni C."/>
            <person name="Rubini A."/>
            <person name="Sitrit Y."/>
            <person name="Splivallo R."/>
            <person name="Traeger S."/>
            <person name="Wang M."/>
            <person name="Zifcakova L."/>
            <person name="Wipf D."/>
            <person name="Zambonelli A."/>
            <person name="Paolocci F."/>
            <person name="Nowrousian M."/>
            <person name="Ottonello S."/>
            <person name="Baldrian P."/>
            <person name="Spatafora J.W."/>
            <person name="Henrissat B."/>
            <person name="Nagy L.G."/>
            <person name="Aury J.M."/>
            <person name="Wincker P."/>
            <person name="Grigoriev I.V."/>
            <person name="Bonfante P."/>
            <person name="Martin F.M."/>
        </authorList>
    </citation>
    <scope>NUCLEOTIDE SEQUENCE [LARGE SCALE GENOMIC DNA]</scope>
    <source>
        <strain evidence="5 6">CCBAS932</strain>
    </source>
</reference>
<dbReference type="SMART" id="SM00674">
    <property type="entry name" value="CENPB"/>
    <property type="match status" value="1"/>
</dbReference>